<dbReference type="Pfam" id="PF00856">
    <property type="entry name" value="SET"/>
    <property type="match status" value="1"/>
</dbReference>
<dbReference type="EMBL" id="JAYKXP010000056">
    <property type="protein sequence ID" value="KAK7034676.1"/>
    <property type="molecule type" value="Genomic_DNA"/>
</dbReference>
<dbReference type="AlphaFoldDB" id="A0AAW0C6T4"/>
<dbReference type="PROSITE" id="PS50280">
    <property type="entry name" value="SET"/>
    <property type="match status" value="1"/>
</dbReference>
<dbReference type="Proteomes" id="UP001383192">
    <property type="component" value="Unassembled WGS sequence"/>
</dbReference>
<dbReference type="SUPFAM" id="SSF82199">
    <property type="entry name" value="SET domain"/>
    <property type="match status" value="1"/>
</dbReference>
<dbReference type="InterPro" id="IPR050869">
    <property type="entry name" value="H3K4_H4K5_MeTrfase"/>
</dbReference>
<dbReference type="Gene3D" id="2.170.270.10">
    <property type="entry name" value="SET domain"/>
    <property type="match status" value="1"/>
</dbReference>
<feature type="domain" description="MYND-type" evidence="7">
    <location>
        <begin position="116"/>
        <end position="163"/>
    </location>
</feature>
<dbReference type="InterPro" id="IPR001214">
    <property type="entry name" value="SET_dom"/>
</dbReference>
<evidence type="ECO:0008006" key="10">
    <source>
        <dbReference type="Google" id="ProtNLM"/>
    </source>
</evidence>
<feature type="compositionally biased region" description="Polar residues" evidence="5">
    <location>
        <begin position="50"/>
        <end position="66"/>
    </location>
</feature>
<dbReference type="SMART" id="SM00317">
    <property type="entry name" value="SET"/>
    <property type="match status" value="1"/>
</dbReference>
<comment type="caution">
    <text evidence="8">The sequence shown here is derived from an EMBL/GenBank/DDBJ whole genome shotgun (WGS) entry which is preliminary data.</text>
</comment>
<feature type="region of interest" description="Disordered" evidence="5">
    <location>
        <begin position="1"/>
        <end position="70"/>
    </location>
</feature>
<dbReference type="InterPro" id="IPR046341">
    <property type="entry name" value="SET_dom_sf"/>
</dbReference>
<protein>
    <recommendedName>
        <fullName evidence="10">SET domain-containing protein</fullName>
    </recommendedName>
</protein>
<evidence type="ECO:0000256" key="2">
    <source>
        <dbReference type="ARBA" id="ARBA00022771"/>
    </source>
</evidence>
<evidence type="ECO:0000313" key="8">
    <source>
        <dbReference type="EMBL" id="KAK7034676.1"/>
    </source>
</evidence>
<keyword evidence="3" id="KW-0862">Zinc</keyword>
<dbReference type="GO" id="GO:0008270">
    <property type="term" value="F:zinc ion binding"/>
    <property type="evidence" value="ECO:0007669"/>
    <property type="project" value="UniProtKB-KW"/>
</dbReference>
<dbReference type="Gene3D" id="1.10.220.160">
    <property type="match status" value="1"/>
</dbReference>
<evidence type="ECO:0000256" key="4">
    <source>
        <dbReference type="PROSITE-ProRule" id="PRU00134"/>
    </source>
</evidence>
<evidence type="ECO:0000259" key="7">
    <source>
        <dbReference type="PROSITE" id="PS50865"/>
    </source>
</evidence>
<dbReference type="InterPro" id="IPR002893">
    <property type="entry name" value="Znf_MYND"/>
</dbReference>
<evidence type="ECO:0000256" key="3">
    <source>
        <dbReference type="ARBA" id="ARBA00022833"/>
    </source>
</evidence>
<feature type="compositionally biased region" description="Basic and acidic residues" evidence="5">
    <location>
        <begin position="33"/>
        <end position="49"/>
    </location>
</feature>
<sequence length="678" mass="73387">MSFTALKAKKGKTKSYVAVPPSTRDSSSAANPSERDPGEHRNGAEEQLRVTESQTSPSQASNQGMHSSLPPWLQIRVSNEEGRGLWATQPIRAGSTILSVKPYSHAISNRYLDTCCSACSASTDAPATASSPKKLSRCAKCRVVWYCDSTCQTNDWSIHKHECSALQRWFQAAASSPIPEDAMQSGSSEDAMEFTVRPPSDAIRCMARMLWMKQKKGANSSWAKEIDGMQSHRATLTNIKGNTKIIEEQTQLAHSLVQYLGVASPQDLSSQFGIQSAGELVDIISKFTTNTFTLADPSLTPIGACVSPTAALLNHSCDPNTVVVFPGATSDENKKSEPRMEVVALKNIMPGEEVFTAYIDTTLPRSLRQKALKETYHFTCRCSLCAGSNDPADKMDVDDGVASSDLGSPDPRQAIWCPRKCGGTCSLPDIESEDTTTQSTSCFKCKTPIPKSTFEEVLDAVRIGKEGLDKATKMQYTDPEKGKRLTTNLIPILMSVGLSHSSYPLLAMMRLHQAFLIDELPILMQGIQSVASTTREETLVSPAAKEHAQRAQVHLDDAIRTATEVVTGLTGVLHPAHPVLGVALAELGRLLAVDEVAAPEGTDASSNSPTTVYPPSGPARLKLAYDTHVRALSILKIGFGTKNDGGNVGKAVREDIVRLEKEIEVWKTGVKNVLRDRA</sequence>
<dbReference type="PANTHER" id="PTHR12197:SF251">
    <property type="entry name" value="EG:BACR7C10.4 PROTEIN"/>
    <property type="match status" value="1"/>
</dbReference>
<feature type="domain" description="SET" evidence="6">
    <location>
        <begin position="71"/>
        <end position="359"/>
    </location>
</feature>
<dbReference type="GO" id="GO:0005634">
    <property type="term" value="C:nucleus"/>
    <property type="evidence" value="ECO:0007669"/>
    <property type="project" value="TreeGrafter"/>
</dbReference>
<gene>
    <name evidence="8" type="ORF">VNI00_012318</name>
</gene>
<proteinExistence type="predicted"/>
<dbReference type="SUPFAM" id="SSF144232">
    <property type="entry name" value="HIT/MYND zinc finger-like"/>
    <property type="match status" value="1"/>
</dbReference>
<keyword evidence="9" id="KW-1185">Reference proteome</keyword>
<keyword evidence="1" id="KW-0479">Metal-binding</keyword>
<dbReference type="Gene3D" id="6.10.140.2220">
    <property type="match status" value="1"/>
</dbReference>
<evidence type="ECO:0000259" key="6">
    <source>
        <dbReference type="PROSITE" id="PS50280"/>
    </source>
</evidence>
<evidence type="ECO:0000256" key="5">
    <source>
        <dbReference type="SAM" id="MobiDB-lite"/>
    </source>
</evidence>
<organism evidence="8 9">
    <name type="scientific">Paramarasmius palmivorus</name>
    <dbReference type="NCBI Taxonomy" id="297713"/>
    <lineage>
        <taxon>Eukaryota</taxon>
        <taxon>Fungi</taxon>
        <taxon>Dikarya</taxon>
        <taxon>Basidiomycota</taxon>
        <taxon>Agaricomycotina</taxon>
        <taxon>Agaricomycetes</taxon>
        <taxon>Agaricomycetidae</taxon>
        <taxon>Agaricales</taxon>
        <taxon>Marasmiineae</taxon>
        <taxon>Marasmiaceae</taxon>
        <taxon>Paramarasmius</taxon>
    </lineage>
</organism>
<evidence type="ECO:0000256" key="1">
    <source>
        <dbReference type="ARBA" id="ARBA00022723"/>
    </source>
</evidence>
<keyword evidence="2 4" id="KW-0863">Zinc-finger</keyword>
<name>A0AAW0C6T4_9AGAR</name>
<dbReference type="PROSITE" id="PS50865">
    <property type="entry name" value="ZF_MYND_2"/>
    <property type="match status" value="1"/>
</dbReference>
<dbReference type="PANTHER" id="PTHR12197">
    <property type="entry name" value="HISTONE-LYSINE N-METHYLTRANSFERASE SMYD"/>
    <property type="match status" value="1"/>
</dbReference>
<reference evidence="8 9" key="1">
    <citation type="submission" date="2024-01" db="EMBL/GenBank/DDBJ databases">
        <title>A draft genome for a cacao thread blight-causing isolate of Paramarasmius palmivorus.</title>
        <authorList>
            <person name="Baruah I.K."/>
            <person name="Bukari Y."/>
            <person name="Amoako-Attah I."/>
            <person name="Meinhardt L.W."/>
            <person name="Bailey B.A."/>
            <person name="Cohen S.P."/>
        </authorList>
    </citation>
    <scope>NUCLEOTIDE SEQUENCE [LARGE SCALE GENOMIC DNA]</scope>
    <source>
        <strain evidence="8 9">GH-12</strain>
    </source>
</reference>
<accession>A0AAW0C6T4</accession>
<evidence type="ECO:0000313" key="9">
    <source>
        <dbReference type="Proteomes" id="UP001383192"/>
    </source>
</evidence>
<dbReference type="Pfam" id="PF01753">
    <property type="entry name" value="zf-MYND"/>
    <property type="match status" value="1"/>
</dbReference>